<evidence type="ECO:0000313" key="3">
    <source>
        <dbReference type="Proteomes" id="UP000547614"/>
    </source>
</evidence>
<dbReference type="Proteomes" id="UP000547614">
    <property type="component" value="Unassembled WGS sequence"/>
</dbReference>
<sequence>MELLGYPGITDAEAQLIRQKLSKLTVWPLSEAIEERTIRLRQTRKIKLPDAIIAATATEYRLELLTFDQKLTAVMATIAKR</sequence>
<dbReference type="EMBL" id="JACHXP010000002">
    <property type="protein sequence ID" value="MBB3189425.1"/>
    <property type="molecule type" value="Genomic_DNA"/>
</dbReference>
<accession>A0A839V6J9</accession>
<dbReference type="SUPFAM" id="SSF88723">
    <property type="entry name" value="PIN domain-like"/>
    <property type="match status" value="1"/>
</dbReference>
<dbReference type="Pfam" id="PF01850">
    <property type="entry name" value="PIN"/>
    <property type="match status" value="1"/>
</dbReference>
<proteinExistence type="predicted"/>
<organism evidence="2 3">
    <name type="scientific">Halomonas cerina</name>
    <dbReference type="NCBI Taxonomy" id="447424"/>
    <lineage>
        <taxon>Bacteria</taxon>
        <taxon>Pseudomonadati</taxon>
        <taxon>Pseudomonadota</taxon>
        <taxon>Gammaproteobacteria</taxon>
        <taxon>Oceanospirillales</taxon>
        <taxon>Halomonadaceae</taxon>
        <taxon>Halomonas</taxon>
    </lineage>
</organism>
<evidence type="ECO:0000259" key="1">
    <source>
        <dbReference type="Pfam" id="PF01850"/>
    </source>
</evidence>
<dbReference type="Gene3D" id="3.40.50.1010">
    <property type="entry name" value="5'-nuclease"/>
    <property type="match status" value="1"/>
</dbReference>
<dbReference type="InterPro" id="IPR002716">
    <property type="entry name" value="PIN_dom"/>
</dbReference>
<dbReference type="AlphaFoldDB" id="A0A839V6J9"/>
<gene>
    <name evidence="2" type="ORF">FHR94_000647</name>
</gene>
<reference evidence="2 3" key="1">
    <citation type="submission" date="2020-08" db="EMBL/GenBank/DDBJ databases">
        <title>Genomic Encyclopedia of Type Strains, Phase III (KMG-III): the genomes of soil and plant-associated and newly described type strains.</title>
        <authorList>
            <person name="Whitman W."/>
        </authorList>
    </citation>
    <scope>NUCLEOTIDE SEQUENCE [LARGE SCALE GENOMIC DNA]</scope>
    <source>
        <strain evidence="2 3">CECT 7282</strain>
    </source>
</reference>
<evidence type="ECO:0000313" key="2">
    <source>
        <dbReference type="EMBL" id="MBB3189425.1"/>
    </source>
</evidence>
<feature type="domain" description="PIN" evidence="1">
    <location>
        <begin position="12"/>
        <end position="73"/>
    </location>
</feature>
<dbReference type="InterPro" id="IPR029060">
    <property type="entry name" value="PIN-like_dom_sf"/>
</dbReference>
<name>A0A839V6J9_9GAMM</name>
<protein>
    <recommendedName>
        <fullName evidence="1">PIN domain-containing protein</fullName>
    </recommendedName>
</protein>
<keyword evidence="3" id="KW-1185">Reference proteome</keyword>
<comment type="caution">
    <text evidence="2">The sequence shown here is derived from an EMBL/GenBank/DDBJ whole genome shotgun (WGS) entry which is preliminary data.</text>
</comment>